<dbReference type="SMART" id="SM00248">
    <property type="entry name" value="ANK"/>
    <property type="match status" value="2"/>
</dbReference>
<dbReference type="SUPFAM" id="SSF48403">
    <property type="entry name" value="Ankyrin repeat"/>
    <property type="match status" value="1"/>
</dbReference>
<dbReference type="EMBL" id="JAZHXI010000004">
    <property type="protein sequence ID" value="KAL2072819.1"/>
    <property type="molecule type" value="Genomic_DNA"/>
</dbReference>
<gene>
    <name evidence="2" type="ORF">VTL71DRAFT_12162</name>
</gene>
<dbReference type="InterPro" id="IPR002110">
    <property type="entry name" value="Ankyrin_rpt"/>
</dbReference>
<keyword evidence="1" id="KW-0040">ANK repeat</keyword>
<comment type="caution">
    <text evidence="2">The sequence shown here is derived from an EMBL/GenBank/DDBJ whole genome shotgun (WGS) entry which is preliminary data.</text>
</comment>
<proteinExistence type="predicted"/>
<sequence>MTSLFAAILWGKTEAAKLLIKNGVRVDEAVLDSEVTALHAAAYMLNAPLVKLLLERGADVNFGQYAHPLDWCYRAKGHQSEAATILKTAGGVIVKHSQPAVP</sequence>
<reference evidence="2 3" key="1">
    <citation type="journal article" date="2024" name="Commun. Biol.">
        <title>Comparative genomic analysis of thermophilic fungi reveals convergent evolutionary adaptations and gene losses.</title>
        <authorList>
            <person name="Steindorff A.S."/>
            <person name="Aguilar-Pontes M.V."/>
            <person name="Robinson A.J."/>
            <person name="Andreopoulos B."/>
            <person name="LaButti K."/>
            <person name="Kuo A."/>
            <person name="Mondo S."/>
            <person name="Riley R."/>
            <person name="Otillar R."/>
            <person name="Haridas S."/>
            <person name="Lipzen A."/>
            <person name="Grimwood J."/>
            <person name="Schmutz J."/>
            <person name="Clum A."/>
            <person name="Reid I.D."/>
            <person name="Moisan M.C."/>
            <person name="Butler G."/>
            <person name="Nguyen T.T.M."/>
            <person name="Dewar K."/>
            <person name="Conant G."/>
            <person name="Drula E."/>
            <person name="Henrissat B."/>
            <person name="Hansel C."/>
            <person name="Singer S."/>
            <person name="Hutchinson M.I."/>
            <person name="de Vries R.P."/>
            <person name="Natvig D.O."/>
            <person name="Powell A.J."/>
            <person name="Tsang A."/>
            <person name="Grigoriev I.V."/>
        </authorList>
    </citation>
    <scope>NUCLEOTIDE SEQUENCE [LARGE SCALE GENOMIC DNA]</scope>
    <source>
        <strain evidence="2 3">CBS 494.80</strain>
    </source>
</reference>
<dbReference type="PROSITE" id="PS50088">
    <property type="entry name" value="ANK_REPEAT"/>
    <property type="match status" value="1"/>
</dbReference>
<organism evidence="2 3">
    <name type="scientific">Oculimacula yallundae</name>
    <dbReference type="NCBI Taxonomy" id="86028"/>
    <lineage>
        <taxon>Eukaryota</taxon>
        <taxon>Fungi</taxon>
        <taxon>Dikarya</taxon>
        <taxon>Ascomycota</taxon>
        <taxon>Pezizomycotina</taxon>
        <taxon>Leotiomycetes</taxon>
        <taxon>Helotiales</taxon>
        <taxon>Ploettnerulaceae</taxon>
        <taxon>Oculimacula</taxon>
    </lineage>
</organism>
<protein>
    <recommendedName>
        <fullName evidence="4">Ankyrin repeat protein</fullName>
    </recommendedName>
</protein>
<feature type="non-terminal residue" evidence="2">
    <location>
        <position position="102"/>
    </location>
</feature>
<evidence type="ECO:0000313" key="2">
    <source>
        <dbReference type="EMBL" id="KAL2072819.1"/>
    </source>
</evidence>
<accession>A0ABR4CS58</accession>
<keyword evidence="3" id="KW-1185">Reference proteome</keyword>
<dbReference type="Gene3D" id="1.25.40.20">
    <property type="entry name" value="Ankyrin repeat-containing domain"/>
    <property type="match status" value="1"/>
</dbReference>
<dbReference type="Proteomes" id="UP001595075">
    <property type="component" value="Unassembled WGS sequence"/>
</dbReference>
<feature type="repeat" description="ANK" evidence="1">
    <location>
        <begin position="33"/>
        <end position="65"/>
    </location>
</feature>
<evidence type="ECO:0000256" key="1">
    <source>
        <dbReference type="PROSITE-ProRule" id="PRU00023"/>
    </source>
</evidence>
<name>A0ABR4CS58_9HELO</name>
<dbReference type="InterPro" id="IPR036770">
    <property type="entry name" value="Ankyrin_rpt-contain_sf"/>
</dbReference>
<dbReference type="Pfam" id="PF12796">
    <property type="entry name" value="Ank_2"/>
    <property type="match status" value="1"/>
</dbReference>
<evidence type="ECO:0008006" key="4">
    <source>
        <dbReference type="Google" id="ProtNLM"/>
    </source>
</evidence>
<dbReference type="PROSITE" id="PS50297">
    <property type="entry name" value="ANK_REP_REGION"/>
    <property type="match status" value="1"/>
</dbReference>
<evidence type="ECO:0000313" key="3">
    <source>
        <dbReference type="Proteomes" id="UP001595075"/>
    </source>
</evidence>